<feature type="transmembrane region" description="Helical" evidence="1">
    <location>
        <begin position="87"/>
        <end position="106"/>
    </location>
</feature>
<evidence type="ECO:0008006" key="4">
    <source>
        <dbReference type="Google" id="ProtNLM"/>
    </source>
</evidence>
<reference evidence="2 3" key="1">
    <citation type="submission" date="2015-09" db="EMBL/GenBank/DDBJ databases">
        <authorList>
            <consortium name="Pathogen Informatics"/>
        </authorList>
    </citation>
    <scope>NUCLEOTIDE SEQUENCE [LARGE SCALE GENOMIC DNA]</scope>
    <source>
        <strain evidence="2 3">2789STDY5834846</strain>
    </source>
</reference>
<feature type="transmembrane region" description="Helical" evidence="1">
    <location>
        <begin position="335"/>
        <end position="356"/>
    </location>
</feature>
<dbReference type="AlphaFoldDB" id="A0A174VIC0"/>
<sequence length="409" mass="47138">MIAPYNRTSSNFAYFLVFIAFLMSSRCWIGFEGRNTLFFYCLPIVLFMLISIGAYEIRNQSKYAMFAFLIYIANVYTMYRARGTFEIIGMANQAVLPVTTYLLLCLQDSQKELLLYYITKWLGMILIPGMIIYICSFFINLPSLGIIQTHYGGDFYGEPCYNYLFYLKPITAGVTGMFRFNGPLIEPGDLGCVSAFLLYATKFDFKRFKYLWAVLGSLILTFSLAGYLLALFGYSAIMMTKNKFSSQKLLLGVLVFSAVIAFGTYYNGGDNYINHSILSRLQDDELAIDNTNGRISTQKLEFFYFMFENPSILWLGYDKATISFVNEQFGAGAGFYSQVLNIGILGIILYLLPYFYITLKSRDRRYALLYLVFLILYAYQRFDLFWISLILCYTFGICLNDKEFELCKK</sequence>
<organism evidence="2 3">
    <name type="scientific">Bacteroides faecis</name>
    <dbReference type="NCBI Taxonomy" id="674529"/>
    <lineage>
        <taxon>Bacteria</taxon>
        <taxon>Pseudomonadati</taxon>
        <taxon>Bacteroidota</taxon>
        <taxon>Bacteroidia</taxon>
        <taxon>Bacteroidales</taxon>
        <taxon>Bacteroidaceae</taxon>
        <taxon>Bacteroides</taxon>
    </lineage>
</organism>
<name>A0A174VIC0_9BACE</name>
<keyword evidence="1" id="KW-1133">Transmembrane helix</keyword>
<keyword evidence="1" id="KW-0812">Transmembrane</keyword>
<feature type="transmembrane region" description="Helical" evidence="1">
    <location>
        <begin position="113"/>
        <end position="139"/>
    </location>
</feature>
<dbReference type="Proteomes" id="UP000095606">
    <property type="component" value="Unassembled WGS sequence"/>
</dbReference>
<feature type="transmembrane region" description="Helical" evidence="1">
    <location>
        <begin position="12"/>
        <end position="31"/>
    </location>
</feature>
<feature type="transmembrane region" description="Helical" evidence="1">
    <location>
        <begin position="249"/>
        <end position="266"/>
    </location>
</feature>
<feature type="transmembrane region" description="Helical" evidence="1">
    <location>
        <begin position="63"/>
        <end position="81"/>
    </location>
</feature>
<protein>
    <recommendedName>
        <fullName evidence="4">O-antigen ligase domain-containing protein</fullName>
    </recommendedName>
</protein>
<evidence type="ECO:0000313" key="3">
    <source>
        <dbReference type="Proteomes" id="UP000095606"/>
    </source>
</evidence>
<accession>A0A174VIC0</accession>
<dbReference type="EMBL" id="CZAE01000044">
    <property type="protein sequence ID" value="CUQ32981.1"/>
    <property type="molecule type" value="Genomic_DNA"/>
</dbReference>
<evidence type="ECO:0000256" key="1">
    <source>
        <dbReference type="SAM" id="Phobius"/>
    </source>
</evidence>
<proteinExistence type="predicted"/>
<keyword evidence="1" id="KW-0472">Membrane</keyword>
<feature type="transmembrane region" description="Helical" evidence="1">
    <location>
        <begin position="368"/>
        <end position="396"/>
    </location>
</feature>
<feature type="transmembrane region" description="Helical" evidence="1">
    <location>
        <begin position="37"/>
        <end position="56"/>
    </location>
</feature>
<gene>
    <name evidence="2" type="ORF">ERS852461_05027</name>
</gene>
<evidence type="ECO:0000313" key="2">
    <source>
        <dbReference type="EMBL" id="CUQ32981.1"/>
    </source>
</evidence>
<feature type="transmembrane region" description="Helical" evidence="1">
    <location>
        <begin position="210"/>
        <end position="237"/>
    </location>
</feature>